<evidence type="ECO:0000313" key="5">
    <source>
        <dbReference type="Proteomes" id="UP001163046"/>
    </source>
</evidence>
<dbReference type="Gene3D" id="3.30.40.10">
    <property type="entry name" value="Zinc/RING finger domain, C3HC4 (zinc finger)"/>
    <property type="match status" value="1"/>
</dbReference>
<dbReference type="Pfam" id="PF16744">
    <property type="entry name" value="zf-RING_15"/>
    <property type="match status" value="1"/>
</dbReference>
<evidence type="ECO:0000256" key="2">
    <source>
        <dbReference type="SAM" id="MobiDB-lite"/>
    </source>
</evidence>
<dbReference type="AlphaFoldDB" id="A0A9X0CR29"/>
<reference evidence="4" key="1">
    <citation type="submission" date="2023-01" db="EMBL/GenBank/DDBJ databases">
        <title>Genome assembly of the deep-sea coral Lophelia pertusa.</title>
        <authorList>
            <person name="Herrera S."/>
            <person name="Cordes E."/>
        </authorList>
    </citation>
    <scope>NUCLEOTIDE SEQUENCE</scope>
    <source>
        <strain evidence="4">USNM1676648</strain>
        <tissue evidence="4">Polyp</tissue>
    </source>
</reference>
<dbReference type="InterPro" id="IPR013083">
    <property type="entry name" value="Znf_RING/FYVE/PHD"/>
</dbReference>
<dbReference type="EMBL" id="MU826833">
    <property type="protein sequence ID" value="KAJ7372912.1"/>
    <property type="molecule type" value="Genomic_DNA"/>
</dbReference>
<dbReference type="InterPro" id="IPR031946">
    <property type="entry name" value="KIAA1045_Zf_RING"/>
</dbReference>
<dbReference type="GO" id="GO:0005509">
    <property type="term" value="F:calcium ion binding"/>
    <property type="evidence" value="ECO:0007669"/>
    <property type="project" value="InterPro"/>
</dbReference>
<dbReference type="Proteomes" id="UP001163046">
    <property type="component" value="Unassembled WGS sequence"/>
</dbReference>
<evidence type="ECO:0000259" key="3">
    <source>
        <dbReference type="PROSITE" id="PS50222"/>
    </source>
</evidence>
<dbReference type="CDD" id="cd00051">
    <property type="entry name" value="EFh"/>
    <property type="match status" value="1"/>
</dbReference>
<dbReference type="InterPro" id="IPR018247">
    <property type="entry name" value="EF_Hand_1_Ca_BS"/>
</dbReference>
<organism evidence="4 5">
    <name type="scientific">Desmophyllum pertusum</name>
    <dbReference type="NCBI Taxonomy" id="174260"/>
    <lineage>
        <taxon>Eukaryota</taxon>
        <taxon>Metazoa</taxon>
        <taxon>Cnidaria</taxon>
        <taxon>Anthozoa</taxon>
        <taxon>Hexacorallia</taxon>
        <taxon>Scleractinia</taxon>
        <taxon>Caryophylliina</taxon>
        <taxon>Caryophylliidae</taxon>
        <taxon>Desmophyllum</taxon>
    </lineage>
</organism>
<proteinExistence type="predicted"/>
<dbReference type="OrthoDB" id="9978298at2759"/>
<accession>A0A9X0CR29</accession>
<dbReference type="InterPro" id="IPR011011">
    <property type="entry name" value="Znf_FYVE_PHD"/>
</dbReference>
<protein>
    <recommendedName>
        <fullName evidence="3">EF-hand domain-containing protein</fullName>
    </recommendedName>
</protein>
<name>A0A9X0CR29_9CNID</name>
<dbReference type="SMART" id="SM00054">
    <property type="entry name" value="EFh"/>
    <property type="match status" value="3"/>
</dbReference>
<keyword evidence="5" id="KW-1185">Reference proteome</keyword>
<dbReference type="PROSITE" id="PS50222">
    <property type="entry name" value="EF_HAND_2"/>
    <property type="match status" value="2"/>
</dbReference>
<sequence>MGIIVSKENQKRTKKVQQTAAVVSALKLASKESKGNDSAFHSPTTQTGPASDEMKHDKLSNEDHDLEREHNLPNLNYDKSSISYGLPELDSADSLAYSSGTTGYWDKTDKTVVSIPYFGAWRNRVENEELCSICGVYTGVEVHPCRVCCKVFHELCLKKKGKLYDRTELEAFRKANTEKGWSCHDCESLTSLLTDEEMQQLIENFDRLDVNQDTLINENEYVRYKTARYKDIHNEQMPSYLEEEARNEFKQMDKDQTGTIDWWEFLNHEALKSIGANRSKFQLVRMLSPLEIQKARDIFHAFDKDEDGYINSYEVVMGFTRWFGNLRVFDRDQGSRIGGSSFGRALDPKDVSGHIDRQSRLFMDADTDRNRLVSWDEYLREQALYILAARPNN</sequence>
<dbReference type="InterPro" id="IPR002048">
    <property type="entry name" value="EF_hand_dom"/>
</dbReference>
<keyword evidence="1" id="KW-0106">Calcium</keyword>
<feature type="region of interest" description="Disordered" evidence="2">
    <location>
        <begin position="31"/>
        <end position="57"/>
    </location>
</feature>
<feature type="compositionally biased region" description="Polar residues" evidence="2">
    <location>
        <begin position="39"/>
        <end position="49"/>
    </location>
</feature>
<feature type="domain" description="EF-hand" evidence="3">
    <location>
        <begin position="240"/>
        <end position="277"/>
    </location>
</feature>
<dbReference type="PROSITE" id="PS00018">
    <property type="entry name" value="EF_HAND_1"/>
    <property type="match status" value="3"/>
</dbReference>
<comment type="caution">
    <text evidence="4">The sequence shown here is derived from an EMBL/GenBank/DDBJ whole genome shotgun (WGS) entry which is preliminary data.</text>
</comment>
<dbReference type="Gene3D" id="1.10.238.10">
    <property type="entry name" value="EF-hand"/>
    <property type="match status" value="2"/>
</dbReference>
<evidence type="ECO:0000313" key="4">
    <source>
        <dbReference type="EMBL" id="KAJ7372912.1"/>
    </source>
</evidence>
<evidence type="ECO:0000256" key="1">
    <source>
        <dbReference type="ARBA" id="ARBA00022837"/>
    </source>
</evidence>
<feature type="domain" description="EF-hand" evidence="3">
    <location>
        <begin position="290"/>
        <end position="325"/>
    </location>
</feature>
<dbReference type="SUPFAM" id="SSF47473">
    <property type="entry name" value="EF-hand"/>
    <property type="match status" value="1"/>
</dbReference>
<dbReference type="InterPro" id="IPR011992">
    <property type="entry name" value="EF-hand-dom_pair"/>
</dbReference>
<dbReference type="SUPFAM" id="SSF57903">
    <property type="entry name" value="FYVE/PHD zinc finger"/>
    <property type="match status" value="1"/>
</dbReference>
<gene>
    <name evidence="4" type="ORF">OS493_015367</name>
</gene>